<name>A0A4R3KRH5_9FIRM</name>
<feature type="transmembrane region" description="Helical" evidence="1">
    <location>
        <begin position="15"/>
        <end position="34"/>
    </location>
</feature>
<feature type="transmembrane region" description="Helical" evidence="1">
    <location>
        <begin position="120"/>
        <end position="142"/>
    </location>
</feature>
<accession>A0A4R3KRH5</accession>
<reference evidence="2 3" key="1">
    <citation type="submission" date="2019-03" db="EMBL/GenBank/DDBJ databases">
        <title>Genomic Encyclopedia of Type Strains, Phase IV (KMG-IV): sequencing the most valuable type-strain genomes for metagenomic binning, comparative biology and taxonomic classification.</title>
        <authorList>
            <person name="Goeker M."/>
        </authorList>
    </citation>
    <scope>NUCLEOTIDE SEQUENCE [LARGE SCALE GENOMIC DNA]</scope>
    <source>
        <strain evidence="2 3">DSM 26752</strain>
    </source>
</reference>
<feature type="transmembrane region" description="Helical" evidence="1">
    <location>
        <begin position="86"/>
        <end position="108"/>
    </location>
</feature>
<dbReference type="Pfam" id="PF13346">
    <property type="entry name" value="ABC2_membrane_5"/>
    <property type="match status" value="1"/>
</dbReference>
<dbReference type="EMBL" id="SMAE01000010">
    <property type="protein sequence ID" value="TCS87600.1"/>
    <property type="molecule type" value="Genomic_DNA"/>
</dbReference>
<gene>
    <name evidence="2" type="ORF">EDD65_11034</name>
</gene>
<organism evidence="2 3">
    <name type="scientific">Keratinibaculum paraultunense</name>
    <dbReference type="NCBI Taxonomy" id="1278232"/>
    <lineage>
        <taxon>Bacteria</taxon>
        <taxon>Bacillati</taxon>
        <taxon>Bacillota</taxon>
        <taxon>Tissierellia</taxon>
        <taxon>Tissierellales</taxon>
        <taxon>Tepidimicrobiaceae</taxon>
        <taxon>Keratinibaculum</taxon>
    </lineage>
</organism>
<dbReference type="InterPro" id="IPR025699">
    <property type="entry name" value="ABC2_memb-like"/>
</dbReference>
<dbReference type="PANTHER" id="PTHR41309">
    <property type="entry name" value="MEMBRANE PROTEIN-RELATED"/>
    <property type="match status" value="1"/>
</dbReference>
<dbReference type="Proteomes" id="UP000294567">
    <property type="component" value="Unassembled WGS sequence"/>
</dbReference>
<evidence type="ECO:0000256" key="1">
    <source>
        <dbReference type="SAM" id="Phobius"/>
    </source>
</evidence>
<keyword evidence="1" id="KW-0472">Membrane</keyword>
<feature type="transmembrane region" description="Helical" evidence="1">
    <location>
        <begin position="154"/>
        <end position="171"/>
    </location>
</feature>
<dbReference type="PANTHER" id="PTHR41309:SF2">
    <property type="entry name" value="MEMBRANE PROTEIN"/>
    <property type="match status" value="1"/>
</dbReference>
<comment type="caution">
    <text evidence="2">The sequence shown here is derived from an EMBL/GenBank/DDBJ whole genome shotgun (WGS) entry which is preliminary data.</text>
</comment>
<protein>
    <submittedName>
        <fullName evidence="2">ABC-2 family transporter</fullName>
    </submittedName>
</protein>
<dbReference type="RefSeq" id="WP_132028597.1">
    <property type="nucleotide sequence ID" value="NZ_CP068564.1"/>
</dbReference>
<feature type="transmembrane region" description="Helical" evidence="1">
    <location>
        <begin position="40"/>
        <end position="58"/>
    </location>
</feature>
<keyword evidence="3" id="KW-1185">Reference proteome</keyword>
<keyword evidence="1" id="KW-0812">Transmembrane</keyword>
<dbReference type="OrthoDB" id="2917865at2"/>
<evidence type="ECO:0000313" key="2">
    <source>
        <dbReference type="EMBL" id="TCS87600.1"/>
    </source>
</evidence>
<proteinExistence type="predicted"/>
<keyword evidence="1" id="KW-1133">Transmembrane helix</keyword>
<evidence type="ECO:0000313" key="3">
    <source>
        <dbReference type="Proteomes" id="UP000294567"/>
    </source>
</evidence>
<sequence length="219" mass="25201">MFNLIKKDFILSRKINIFAVIYGLFIAAMGLTMPDPLMSTLLYVFGMIILIFITVIYTNGYDDKYKSEIILNSLPMDRKNIVRAKYMALILFIVISCGTVLIFTNIILKLGIASTGKGASIWNAIFVTNISLIFYSIYYPIYFKVGEGLRSFNTMLWILMVIGPTVLSKLMEGLDNIGYLEKIIDMDINRINIYVLILSLIMFYMSMKISEKIYRTREF</sequence>
<dbReference type="AlphaFoldDB" id="A0A4R3KRH5"/>
<feature type="transmembrane region" description="Helical" evidence="1">
    <location>
        <begin position="191"/>
        <end position="207"/>
    </location>
</feature>